<dbReference type="InterPro" id="IPR027417">
    <property type="entry name" value="P-loop_NTPase"/>
</dbReference>
<keyword evidence="4" id="KW-1185">Reference proteome</keyword>
<keyword evidence="1" id="KW-1133">Transmembrane helix</keyword>
<keyword evidence="1" id="KW-0812">Transmembrane</keyword>
<organism evidence="3 4">
    <name type="scientific">Acetobacter malorum DSM 14337</name>
    <dbReference type="NCBI Taxonomy" id="1307910"/>
    <lineage>
        <taxon>Bacteria</taxon>
        <taxon>Pseudomonadati</taxon>
        <taxon>Pseudomonadota</taxon>
        <taxon>Alphaproteobacteria</taxon>
        <taxon>Acetobacterales</taxon>
        <taxon>Acetobacteraceae</taxon>
        <taxon>Acetobacter</taxon>
    </lineage>
</organism>
<feature type="domain" description="HTH cro/C1-type" evidence="2">
    <location>
        <begin position="9"/>
        <end position="40"/>
    </location>
</feature>
<dbReference type="InterPro" id="IPR001387">
    <property type="entry name" value="Cro/C1-type_HTH"/>
</dbReference>
<dbReference type="CDD" id="cd00093">
    <property type="entry name" value="HTH_XRE"/>
    <property type="match status" value="1"/>
</dbReference>
<evidence type="ECO:0000313" key="4">
    <source>
        <dbReference type="Proteomes" id="UP001065047"/>
    </source>
</evidence>
<feature type="transmembrane region" description="Helical" evidence="1">
    <location>
        <begin position="603"/>
        <end position="628"/>
    </location>
</feature>
<evidence type="ECO:0000313" key="3">
    <source>
        <dbReference type="EMBL" id="GBQ78042.1"/>
    </source>
</evidence>
<evidence type="ECO:0000259" key="2">
    <source>
        <dbReference type="PROSITE" id="PS50943"/>
    </source>
</evidence>
<dbReference type="SMART" id="SM00530">
    <property type="entry name" value="HTH_XRE"/>
    <property type="match status" value="1"/>
</dbReference>
<dbReference type="EMBL" id="BAPF01000015">
    <property type="protein sequence ID" value="GBQ78042.1"/>
    <property type="molecule type" value="Genomic_DNA"/>
</dbReference>
<dbReference type="Pfam" id="PF01381">
    <property type="entry name" value="HTH_3"/>
    <property type="match status" value="1"/>
</dbReference>
<sequence>MTAFESYDLARMRADAKISQEGMATHLGISQSQVSRYEQDPDNTPLGVVKAWVKYCGDISTKQGLEYGAPYRDIATQIKLMSDYAETAPAPLDDALFKGAPTAASFMREVRNLGRKPRVAACGRFDQGKSRLANTLMGSDALPTAFQPATAIISLVRHVSDRPSWIKEDVWIMRKGFDMNHASDEQYCNDYKIVAGSFDTLKKYGTHNDNQPADADQCFAALVYVDSPFLLGCDLLDLPGYGHSHDDHTKAELAHSLADVLIYASAAQGFMDQQDLQFANALLKQLPTIETNDDTLPVLRNVYFVATMARQDHADLEDIITKASSRAYAHLLEGLQARGELIGRPISQTDFRARFFTYLVDDPSRRKAFEEDLADLLSKVCPVQVRGRLDGWVVELKNSTKAYCDGWTARLVELLESRDRAQGSLEMLERAEPLRHRRIGSKTERILSTIAVNKSASTEYVKADLSNLVTLDYVEKRIRERYEDKKDAQQLAGSYLIDHVQNTLNSFLAERAQELVPDINDILADYQAAGTSVGDVELGTIFNVKGVFLGALAATGAGGAMAAWAAATAASEEVGPAMLLPGVASYLAGIGATAGMVSATSLIAALAGPIALAIGLAALLGVATYSLFGPSWQSRLAKKICEALKEQHFLETLTKYSEKYWDDTRHSFQKGLAATEAAFQENLTNLRKLVNATSHEEMTAMISKVEATRDFFGGIPWRQRN</sequence>
<protein>
    <submittedName>
        <fullName evidence="3">XRE family transcriptional regulator</fullName>
    </submittedName>
</protein>
<feature type="transmembrane region" description="Helical" evidence="1">
    <location>
        <begin position="547"/>
        <end position="567"/>
    </location>
</feature>
<dbReference type="RefSeq" id="WP_061506505.1">
    <property type="nucleotide sequence ID" value="NZ_BAPF01000015.1"/>
</dbReference>
<evidence type="ECO:0000256" key="1">
    <source>
        <dbReference type="SAM" id="Phobius"/>
    </source>
</evidence>
<dbReference type="Proteomes" id="UP001065047">
    <property type="component" value="Unassembled WGS sequence"/>
</dbReference>
<reference evidence="3" key="1">
    <citation type="submission" date="2013-04" db="EMBL/GenBank/DDBJ databases">
        <title>The genome sequencing project of 58 acetic acid bacteria.</title>
        <authorList>
            <person name="Okamoto-Kainuma A."/>
            <person name="Ishikawa M."/>
            <person name="Umino S."/>
            <person name="Koizumi Y."/>
            <person name="Shiwa Y."/>
            <person name="Yoshikawa H."/>
            <person name="Matsutani M."/>
            <person name="Matsushita K."/>
        </authorList>
    </citation>
    <scope>NUCLEOTIDE SEQUENCE</scope>
    <source>
        <strain evidence="3">DSM 14337</strain>
    </source>
</reference>
<gene>
    <name evidence="3" type="ORF">AA14337_1003</name>
</gene>
<comment type="caution">
    <text evidence="3">The sequence shown here is derived from an EMBL/GenBank/DDBJ whole genome shotgun (WGS) entry which is preliminary data.</text>
</comment>
<keyword evidence="1" id="KW-0472">Membrane</keyword>
<feature type="transmembrane region" description="Helical" evidence="1">
    <location>
        <begin position="579"/>
        <end position="597"/>
    </location>
</feature>
<dbReference type="SUPFAM" id="SSF52540">
    <property type="entry name" value="P-loop containing nucleoside triphosphate hydrolases"/>
    <property type="match status" value="1"/>
</dbReference>
<dbReference type="GeneID" id="29558120"/>
<proteinExistence type="predicted"/>
<dbReference type="InterPro" id="IPR045063">
    <property type="entry name" value="Dynamin_N"/>
</dbReference>
<accession>A0ABQ0PQ72</accession>
<dbReference type="PROSITE" id="PS50943">
    <property type="entry name" value="HTH_CROC1"/>
    <property type="match status" value="1"/>
</dbReference>
<dbReference type="Gene3D" id="1.10.260.40">
    <property type="entry name" value="lambda repressor-like DNA-binding domains"/>
    <property type="match status" value="1"/>
</dbReference>
<name>A0ABQ0PQ72_9PROT</name>
<dbReference type="InterPro" id="IPR010982">
    <property type="entry name" value="Lambda_DNA-bd_dom_sf"/>
</dbReference>
<dbReference type="Pfam" id="PF00350">
    <property type="entry name" value="Dynamin_N"/>
    <property type="match status" value="1"/>
</dbReference>
<dbReference type="SUPFAM" id="SSF47413">
    <property type="entry name" value="lambda repressor-like DNA-binding domains"/>
    <property type="match status" value="1"/>
</dbReference>
<dbReference type="Gene3D" id="3.40.50.300">
    <property type="entry name" value="P-loop containing nucleotide triphosphate hydrolases"/>
    <property type="match status" value="1"/>
</dbReference>